<protein>
    <submittedName>
        <fullName evidence="2">Uncharacterized protein</fullName>
    </submittedName>
</protein>
<dbReference type="Proteomes" id="UP000243499">
    <property type="component" value="Chromosome 3"/>
</dbReference>
<reference evidence="2" key="1">
    <citation type="submission" date="2018-04" db="EMBL/GenBank/DDBJ databases">
        <title>WGS assembly of Panicum hallii.</title>
        <authorList>
            <person name="Lovell J."/>
            <person name="Jenkins J."/>
            <person name="Lowry D."/>
            <person name="Mamidi S."/>
            <person name="Sreedasyam A."/>
            <person name="Weng X."/>
            <person name="Barry K."/>
            <person name="Bonette J."/>
            <person name="Campitelli B."/>
            <person name="Daum C."/>
            <person name="Gordon S."/>
            <person name="Gould B."/>
            <person name="Lipzen A."/>
            <person name="Macqueen A."/>
            <person name="Palacio-Mejia J."/>
            <person name="Plott C."/>
            <person name="Shakirov E."/>
            <person name="Shu S."/>
            <person name="Yoshinaga Y."/>
            <person name="Zane M."/>
            <person name="Rokhsar D."/>
            <person name="Grimwood J."/>
            <person name="Schmutz J."/>
            <person name="Juenger T."/>
        </authorList>
    </citation>
    <scope>NUCLEOTIDE SEQUENCE [LARGE SCALE GENOMIC DNA]</scope>
    <source>
        <strain evidence="2">FIL2</strain>
    </source>
</reference>
<proteinExistence type="predicted"/>
<organism evidence="2">
    <name type="scientific">Panicum hallii</name>
    <dbReference type="NCBI Taxonomy" id="206008"/>
    <lineage>
        <taxon>Eukaryota</taxon>
        <taxon>Viridiplantae</taxon>
        <taxon>Streptophyta</taxon>
        <taxon>Embryophyta</taxon>
        <taxon>Tracheophyta</taxon>
        <taxon>Spermatophyta</taxon>
        <taxon>Magnoliopsida</taxon>
        <taxon>Liliopsida</taxon>
        <taxon>Poales</taxon>
        <taxon>Poaceae</taxon>
        <taxon>PACMAD clade</taxon>
        <taxon>Panicoideae</taxon>
        <taxon>Panicodae</taxon>
        <taxon>Paniceae</taxon>
        <taxon>Panicinae</taxon>
        <taxon>Panicum</taxon>
        <taxon>Panicum sect. Panicum</taxon>
    </lineage>
</organism>
<dbReference type="EMBL" id="CM008048">
    <property type="protein sequence ID" value="PVH62898.1"/>
    <property type="molecule type" value="Genomic_DNA"/>
</dbReference>
<dbReference type="Gramene" id="PVH62898">
    <property type="protein sequence ID" value="PVH62898"/>
    <property type="gene ID" value="PAHAL_3G426500"/>
</dbReference>
<sequence>MERDGKGVQRGSRKSASPEREVQAITNKSRHQPGACRHNQTECRVSVTVTRQRGKGRLGHAE</sequence>
<feature type="region of interest" description="Disordered" evidence="1">
    <location>
        <begin position="1"/>
        <end position="39"/>
    </location>
</feature>
<name>A0A2T8KL38_9POAL</name>
<evidence type="ECO:0000313" key="2">
    <source>
        <dbReference type="EMBL" id="PVH62898.1"/>
    </source>
</evidence>
<dbReference type="AlphaFoldDB" id="A0A2T8KL38"/>
<evidence type="ECO:0000256" key="1">
    <source>
        <dbReference type="SAM" id="MobiDB-lite"/>
    </source>
</evidence>
<gene>
    <name evidence="2" type="ORF">PAHAL_3G426500</name>
</gene>
<accession>A0A2T8KL38</accession>